<dbReference type="OrthoDB" id="384378at2"/>
<evidence type="ECO:0000259" key="1">
    <source>
        <dbReference type="PROSITE" id="PS51707"/>
    </source>
</evidence>
<evidence type="ECO:0000313" key="3">
    <source>
        <dbReference type="Proteomes" id="UP000276349"/>
    </source>
</evidence>
<gene>
    <name evidence="2" type="ORF">EKG35_15780</name>
</gene>
<dbReference type="SMART" id="SM01118">
    <property type="entry name" value="CYTH"/>
    <property type="match status" value="1"/>
</dbReference>
<evidence type="ECO:0000313" key="2">
    <source>
        <dbReference type="EMBL" id="RTQ89857.1"/>
    </source>
</evidence>
<comment type="caution">
    <text evidence="2">The sequence shown here is derived from an EMBL/GenBank/DDBJ whole genome shotgun (WGS) entry which is preliminary data.</text>
</comment>
<dbReference type="CDD" id="cd07762">
    <property type="entry name" value="CYTH-like_Pase_1"/>
    <property type="match status" value="1"/>
</dbReference>
<proteinExistence type="predicted"/>
<dbReference type="AlphaFoldDB" id="A0A3S0JS19"/>
<accession>A0A3S0JS19</accession>
<organism evidence="2 3">
    <name type="scientific">Lysinibacillus telephonicus</name>
    <dbReference type="NCBI Taxonomy" id="1714840"/>
    <lineage>
        <taxon>Bacteria</taxon>
        <taxon>Bacillati</taxon>
        <taxon>Bacillota</taxon>
        <taxon>Bacilli</taxon>
        <taxon>Bacillales</taxon>
        <taxon>Bacillaceae</taxon>
        <taxon>Lysinibacillus</taxon>
    </lineage>
</organism>
<dbReference type="Pfam" id="PF01928">
    <property type="entry name" value="CYTH"/>
    <property type="match status" value="1"/>
</dbReference>
<dbReference type="InterPro" id="IPR033469">
    <property type="entry name" value="CYTH-like_dom_sf"/>
</dbReference>
<dbReference type="InterPro" id="IPR009195">
    <property type="entry name" value="Uncharacterised_YjbK"/>
</dbReference>
<dbReference type="Proteomes" id="UP000276349">
    <property type="component" value="Unassembled WGS sequence"/>
</dbReference>
<dbReference type="PIRSF" id="PIRSF012526">
    <property type="entry name" value="CYTH_UCP012526"/>
    <property type="match status" value="1"/>
</dbReference>
<protein>
    <submittedName>
        <fullName evidence="2">CYTH domain-containing protein</fullName>
    </submittedName>
</protein>
<dbReference type="Gene3D" id="2.40.320.10">
    <property type="entry name" value="Hypothetical Protein Pfu-838710-001"/>
    <property type="match status" value="1"/>
</dbReference>
<dbReference type="RefSeq" id="WP_126295508.1">
    <property type="nucleotide sequence ID" value="NZ_RXNR01000057.1"/>
</dbReference>
<feature type="domain" description="CYTH" evidence="1">
    <location>
        <begin position="4"/>
        <end position="193"/>
    </location>
</feature>
<dbReference type="EMBL" id="RXNR01000057">
    <property type="protein sequence ID" value="RTQ89857.1"/>
    <property type="molecule type" value="Genomic_DNA"/>
</dbReference>
<sequence>MTQELEIEFKNVLTKEQYDFLLKEFNVDDIMIVRQTNHYFDTPQMALKSLSSGLRIRETNDKIVCTLKEKASENIHIETTDVLTKEQAELMLAGLNFFAPRVKERLIQLNISIEQLHVFGTLTTDRVELPYKGGTIVFDHSFYLQRDDYEVEYETSNEIEGKKIFDDFLNEYQIEKQIADKKIARFMKTLKDKKGR</sequence>
<reference evidence="2 3" key="1">
    <citation type="submission" date="2018-12" db="EMBL/GenBank/DDBJ databases">
        <authorList>
            <person name="Yu L."/>
        </authorList>
    </citation>
    <scope>NUCLEOTIDE SEQUENCE [LARGE SCALE GENOMIC DNA]</scope>
    <source>
        <strain evidence="2 3">S5H2222</strain>
    </source>
</reference>
<dbReference type="InterPro" id="IPR023577">
    <property type="entry name" value="CYTH_domain"/>
</dbReference>
<keyword evidence="3" id="KW-1185">Reference proteome</keyword>
<name>A0A3S0JS19_9BACI</name>
<dbReference type="SUPFAM" id="SSF55154">
    <property type="entry name" value="CYTH-like phosphatases"/>
    <property type="match status" value="1"/>
</dbReference>
<dbReference type="PROSITE" id="PS51707">
    <property type="entry name" value="CYTH"/>
    <property type="match status" value="1"/>
</dbReference>